<dbReference type="Proteomes" id="UP000426246">
    <property type="component" value="Chromosome"/>
</dbReference>
<dbReference type="KEGG" id="ppsc:EHS13_34555"/>
<dbReference type="PANTHER" id="PTHR33164">
    <property type="entry name" value="TRANSCRIPTIONAL REGULATOR, MARR FAMILY"/>
    <property type="match status" value="1"/>
</dbReference>
<protein>
    <submittedName>
        <fullName evidence="3">MarR family transcriptional regulator</fullName>
    </submittedName>
</protein>
<dbReference type="Pfam" id="PF01047">
    <property type="entry name" value="MarR"/>
    <property type="match status" value="1"/>
</dbReference>
<dbReference type="AlphaFoldDB" id="A0A6B8RVG9"/>
<reference evidence="4" key="1">
    <citation type="submission" date="2018-11" db="EMBL/GenBank/DDBJ databases">
        <title>Complete genome sequence of Paenibacillus sp. ML311-T8.</title>
        <authorList>
            <person name="Nam Y.-D."/>
            <person name="Kang J."/>
            <person name="Chung W.-H."/>
            <person name="Park Y.S."/>
        </authorList>
    </citation>
    <scope>NUCLEOTIDE SEQUENCE [LARGE SCALE GENOMIC DNA]</scope>
    <source>
        <strain evidence="4">ML311-T8</strain>
    </source>
</reference>
<evidence type="ECO:0000313" key="4">
    <source>
        <dbReference type="Proteomes" id="UP000426246"/>
    </source>
</evidence>
<dbReference type="RefSeq" id="WP_155704790.1">
    <property type="nucleotide sequence ID" value="NZ_CP034235.1"/>
</dbReference>
<dbReference type="PRINTS" id="PR00598">
    <property type="entry name" value="HTHMARR"/>
</dbReference>
<sequence length="165" mass="18431">MSDLKVPVSPEPPTAAYLLETLFKSTHHIHRHFEEYLSAQGIPAYLTGPRMRFLKFVADAGKIRMSDLAARVGIKARTVTQFVDALEQENVLVRIPDPDDRRATLIQITESAIPLIRKAGNAMSEAAEKLLISLPPESRSQLLKHLYQLAEVKGLNDDMNEDENG</sequence>
<dbReference type="OrthoDB" id="9799747at2"/>
<dbReference type="SMART" id="SM00347">
    <property type="entry name" value="HTH_MARR"/>
    <property type="match status" value="1"/>
</dbReference>
<organism evidence="3 4">
    <name type="scientific">Paenibacillus psychroresistens</name>
    <dbReference type="NCBI Taxonomy" id="1778678"/>
    <lineage>
        <taxon>Bacteria</taxon>
        <taxon>Bacillati</taxon>
        <taxon>Bacillota</taxon>
        <taxon>Bacilli</taxon>
        <taxon>Bacillales</taxon>
        <taxon>Paenibacillaceae</taxon>
        <taxon>Paenibacillus</taxon>
    </lineage>
</organism>
<dbReference type="GO" id="GO:0003700">
    <property type="term" value="F:DNA-binding transcription factor activity"/>
    <property type="evidence" value="ECO:0007669"/>
    <property type="project" value="InterPro"/>
</dbReference>
<dbReference type="EMBL" id="CP034235">
    <property type="protein sequence ID" value="QGQ99625.1"/>
    <property type="molecule type" value="Genomic_DNA"/>
</dbReference>
<accession>A0A6B8RVG9</accession>
<dbReference type="GO" id="GO:0006950">
    <property type="term" value="P:response to stress"/>
    <property type="evidence" value="ECO:0007669"/>
    <property type="project" value="TreeGrafter"/>
</dbReference>
<dbReference type="SUPFAM" id="SSF46785">
    <property type="entry name" value="Winged helix' DNA-binding domain"/>
    <property type="match status" value="1"/>
</dbReference>
<dbReference type="PANTHER" id="PTHR33164:SF99">
    <property type="entry name" value="MARR FAMILY REGULATORY PROTEIN"/>
    <property type="match status" value="1"/>
</dbReference>
<dbReference type="InterPro" id="IPR036388">
    <property type="entry name" value="WH-like_DNA-bd_sf"/>
</dbReference>
<name>A0A6B8RVG9_9BACL</name>
<dbReference type="InterPro" id="IPR036390">
    <property type="entry name" value="WH_DNA-bd_sf"/>
</dbReference>
<keyword evidence="1" id="KW-0238">DNA-binding</keyword>
<evidence type="ECO:0000313" key="3">
    <source>
        <dbReference type="EMBL" id="QGQ99625.1"/>
    </source>
</evidence>
<feature type="domain" description="HTH marR-type" evidence="2">
    <location>
        <begin position="15"/>
        <end position="151"/>
    </location>
</feature>
<dbReference type="Gene3D" id="1.10.10.10">
    <property type="entry name" value="Winged helix-like DNA-binding domain superfamily/Winged helix DNA-binding domain"/>
    <property type="match status" value="1"/>
</dbReference>
<keyword evidence="4" id="KW-1185">Reference proteome</keyword>
<dbReference type="GO" id="GO:0003677">
    <property type="term" value="F:DNA binding"/>
    <property type="evidence" value="ECO:0007669"/>
    <property type="project" value="UniProtKB-KW"/>
</dbReference>
<gene>
    <name evidence="3" type="ORF">EHS13_34555</name>
</gene>
<evidence type="ECO:0000256" key="1">
    <source>
        <dbReference type="ARBA" id="ARBA00023125"/>
    </source>
</evidence>
<proteinExistence type="predicted"/>
<evidence type="ECO:0000259" key="2">
    <source>
        <dbReference type="PROSITE" id="PS50995"/>
    </source>
</evidence>
<dbReference type="InterPro" id="IPR000835">
    <property type="entry name" value="HTH_MarR-typ"/>
</dbReference>
<dbReference type="PROSITE" id="PS50995">
    <property type="entry name" value="HTH_MARR_2"/>
    <property type="match status" value="1"/>
</dbReference>
<dbReference type="InterPro" id="IPR039422">
    <property type="entry name" value="MarR/SlyA-like"/>
</dbReference>